<dbReference type="AlphaFoldDB" id="A0A4S8Y8L1"/>
<organism evidence="1 2">
    <name type="scientific">Aureobasidium pullulans</name>
    <name type="common">Black yeast</name>
    <name type="synonym">Pullularia pullulans</name>
    <dbReference type="NCBI Taxonomy" id="5580"/>
    <lineage>
        <taxon>Eukaryota</taxon>
        <taxon>Fungi</taxon>
        <taxon>Dikarya</taxon>
        <taxon>Ascomycota</taxon>
        <taxon>Pezizomycotina</taxon>
        <taxon>Dothideomycetes</taxon>
        <taxon>Dothideomycetidae</taxon>
        <taxon>Dothideales</taxon>
        <taxon>Saccotheciaceae</taxon>
        <taxon>Aureobasidium</taxon>
    </lineage>
</organism>
<dbReference type="PANTHER" id="PTHR43762:SF1">
    <property type="entry name" value="D-ARABINONO-1,4-LACTONE OXIDASE"/>
    <property type="match status" value="1"/>
</dbReference>
<dbReference type="EMBL" id="QZAL01000020">
    <property type="protein sequence ID" value="THW47976.1"/>
    <property type="molecule type" value="Genomic_DNA"/>
</dbReference>
<feature type="non-terminal residue" evidence="1">
    <location>
        <position position="1"/>
    </location>
</feature>
<gene>
    <name evidence="1" type="ORF">D6D22_02384</name>
</gene>
<dbReference type="GO" id="GO:0005739">
    <property type="term" value="C:mitochondrion"/>
    <property type="evidence" value="ECO:0007669"/>
    <property type="project" value="TreeGrafter"/>
</dbReference>
<dbReference type="GO" id="GO:0050660">
    <property type="term" value="F:flavin adenine dinucleotide binding"/>
    <property type="evidence" value="ECO:0007669"/>
    <property type="project" value="InterPro"/>
</dbReference>
<dbReference type="InterPro" id="IPR016167">
    <property type="entry name" value="FAD-bd_PCMH_sub1"/>
</dbReference>
<dbReference type="InterPro" id="IPR010031">
    <property type="entry name" value="FAD_lactone_oxidase-like"/>
</dbReference>
<protein>
    <recommendedName>
        <fullName evidence="3">FAD-binding PCMH-type domain-containing protein</fullName>
    </recommendedName>
</protein>
<dbReference type="Proteomes" id="UP000310687">
    <property type="component" value="Unassembled WGS sequence"/>
</dbReference>
<dbReference type="PANTHER" id="PTHR43762">
    <property type="entry name" value="L-GULONOLACTONE OXIDASE"/>
    <property type="match status" value="1"/>
</dbReference>
<comment type="caution">
    <text evidence="1">The sequence shown here is derived from an EMBL/GenBank/DDBJ whole genome shotgun (WGS) entry which is preliminary data.</text>
</comment>
<dbReference type="InterPro" id="IPR036318">
    <property type="entry name" value="FAD-bd_PCMH-like_sf"/>
</dbReference>
<dbReference type="Gene3D" id="3.30.465.10">
    <property type="match status" value="1"/>
</dbReference>
<dbReference type="SUPFAM" id="SSF56176">
    <property type="entry name" value="FAD-binding/transporter-associated domain-like"/>
    <property type="match status" value="1"/>
</dbReference>
<dbReference type="Gene3D" id="3.30.43.10">
    <property type="entry name" value="Uridine Diphospho-n-acetylenolpyruvylglucosamine Reductase, domain 2"/>
    <property type="match status" value="1"/>
</dbReference>
<evidence type="ECO:0000313" key="2">
    <source>
        <dbReference type="Proteomes" id="UP000310687"/>
    </source>
</evidence>
<dbReference type="InterPro" id="IPR016169">
    <property type="entry name" value="FAD-bd_PCMH_sub2"/>
</dbReference>
<evidence type="ECO:0000313" key="1">
    <source>
        <dbReference type="EMBL" id="THW47976.1"/>
    </source>
</evidence>
<reference evidence="1 2" key="1">
    <citation type="submission" date="2018-10" db="EMBL/GenBank/DDBJ databases">
        <title>Fifty Aureobasidium pullulans genomes reveal a recombining polyextremotolerant generalist.</title>
        <authorList>
            <person name="Gostincar C."/>
            <person name="Turk M."/>
            <person name="Zajc J."/>
            <person name="Gunde-Cimerman N."/>
        </authorList>
    </citation>
    <scope>NUCLEOTIDE SEQUENCE [LARGE SCALE GENOMIC DNA]</scope>
    <source>
        <strain evidence="1 2">EXF-11013</strain>
    </source>
</reference>
<evidence type="ECO:0008006" key="3">
    <source>
        <dbReference type="Google" id="ProtNLM"/>
    </source>
</evidence>
<name>A0A4S8Y8L1_AURPU</name>
<dbReference type="GO" id="GO:0003885">
    <property type="term" value="F:D-arabinono-1,4-lactone oxidase activity"/>
    <property type="evidence" value="ECO:0007669"/>
    <property type="project" value="TreeGrafter"/>
</dbReference>
<proteinExistence type="predicted"/>
<accession>A0A4S8Y8L1</accession>
<sequence>LADVHPTVDLDLLRQLADGVRSDRIGSEDATRALCQVFEDTFTFEVLHGQLNSDLKAKVSAFLSGTPADDIAAKGFDPTPAPLSLHRHPFGGRVPDAHKKHHLFGGRARAKVEETIDTLEHRPIVYEDHERTMIMEVYADIPFLNWQQNVQTRPSLTFVPSTVLGLQNLIKAYPHRRIRCSGYRHTRSDFFAEDGDILVSFVSLHYVASVLPEMISMFSDRINEAELSGELRSVQTFPPRAGQPDTQRVRVGVAVTPEELRGWAIADGWSLPVDVTADEVTTGGIVGSMCHGSGFAHKSINDYIRSVEYVDVNGVVQSITDAKELHAALGCIGLMGIITHITYEVKKMTFAVMQPRKVKTMLAVPPPDPSHVPEALFVETSPDELQEAIVDFERRAAQDHYTEWSWFSYQSDVLVNTWSTITAVIVGTDFYPDIPARWQSQILATGNMAVLSPLTTDPEDLTIKTKLPNALHFRRGRHYARSRNMEIELPIPPLATDNSKPDWLTVRKAWWGAVNLVYSSANSPMRLAMDMRITGDSDIIMAPQRGNSHGTVALEIGSVTDTVTEEEWQTFCQSFVDMLTALAPEGKLRPHWGKEWVKMRFGGLPARECIRTSAYKTEIPECLAMLQKIGKRQSWTLNDLHKRFSNKLLDDLFFHEPSEHA</sequence>